<keyword evidence="5" id="KW-1185">Reference proteome</keyword>
<sequence>MWCCAVRVYNLPRDAQGSKTPGDFVKHRLTTAAILAATLLLSACDSAEERAEAHYEAGIAFLEEGDDQRASLEFRNALQLVPDHRGAGIAFAELLADQDRFDRAASYYLRMVEYDPDFAEGRVRLAELALDSGDIATARRSVDKAIELGAASPRTEAVAASLAYRDALQSSDRIGRDAAAGQARRLVEEEPGLVHARRIAVFDAVQREAWNEVIALADAGIANAPEKYEFYDIRLRALEQVGRNPEVTALLEDMVERFPEEEALPQTLAQWYVLEGDIASAKALLRVEAAEAPEDLETQRTLVSFLREHQGDAAAEAELERLAGQGDANNLSYRAMLATLKYQTERQAEAIADMRTLLDEAAALPKEEQKPQDVASIRVDLARMLLEQGESDAARELVEAALRDDPTRTEALKMRATWFIDEDRVEDAIVDLRTAMRESPQDPAIMTLMAAAHERAGETDLKREMLAKAVELSGSAPAETLRYAGMLIADGRYNPAEEVLMDALRLHREDVALYSELGRLMVLREDWGRAEQVATKLEELAAVGQDPAAAPAMNTLRAQILSAQDREEDLFAFLDGLSRAEDAGIAADIAIIRGLVDQGDLEGARARLTEAQEKAPDLPILRLLDVAVTSAEGDHAAAAAALDGMLAEAPQSETLWLARMRLELLQGDREAAAEVLDRGLEAVPEGANLLFTKAGQLEAEGDIDGAIAIYETLYARNSNAAFVANNLASLLSMYRDDPETLQRAYRISRRLQDAEAPPLRDTYGWIAARLGRFEEAERHLAFAAEGMPRHPVVQFHYAFVLAQLGRESEALERFRAVEALDTSLLSEADRETLASEIARIEAGEPLAPSPQ</sequence>
<dbReference type="InterPro" id="IPR019734">
    <property type="entry name" value="TPR_rpt"/>
</dbReference>
<evidence type="ECO:0000313" key="5">
    <source>
        <dbReference type="Proteomes" id="UP000198426"/>
    </source>
</evidence>
<dbReference type="SUPFAM" id="SSF48452">
    <property type="entry name" value="TPR-like"/>
    <property type="match status" value="4"/>
</dbReference>
<dbReference type="InterPro" id="IPR051012">
    <property type="entry name" value="CellSynth/LPSAsmb/PSIAsmb"/>
</dbReference>
<evidence type="ECO:0000256" key="3">
    <source>
        <dbReference type="PROSITE-ProRule" id="PRU00339"/>
    </source>
</evidence>
<dbReference type="AlphaFoldDB" id="A0A239HAU3"/>
<organism evidence="4 5">
    <name type="scientific">Tropicimonas sediminicola</name>
    <dbReference type="NCBI Taxonomy" id="1031541"/>
    <lineage>
        <taxon>Bacteria</taxon>
        <taxon>Pseudomonadati</taxon>
        <taxon>Pseudomonadota</taxon>
        <taxon>Alphaproteobacteria</taxon>
        <taxon>Rhodobacterales</taxon>
        <taxon>Roseobacteraceae</taxon>
        <taxon>Tropicimonas</taxon>
    </lineage>
</organism>
<gene>
    <name evidence="4" type="ORF">SAMN05421757_103317</name>
</gene>
<reference evidence="4 5" key="1">
    <citation type="submission" date="2017-06" db="EMBL/GenBank/DDBJ databases">
        <authorList>
            <person name="Kim H.J."/>
            <person name="Triplett B.A."/>
        </authorList>
    </citation>
    <scope>NUCLEOTIDE SEQUENCE [LARGE SCALE GENOMIC DNA]</scope>
    <source>
        <strain evidence="4 5">DSM 29339</strain>
    </source>
</reference>
<dbReference type="Proteomes" id="UP000198426">
    <property type="component" value="Unassembled WGS sequence"/>
</dbReference>
<dbReference type="SMART" id="SM00028">
    <property type="entry name" value="TPR"/>
    <property type="match status" value="7"/>
</dbReference>
<keyword evidence="1" id="KW-0677">Repeat</keyword>
<keyword evidence="2 3" id="KW-0802">TPR repeat</keyword>
<feature type="repeat" description="TPR" evidence="3">
    <location>
        <begin position="51"/>
        <end position="84"/>
    </location>
</feature>
<name>A0A239HAU3_9RHOB</name>
<accession>A0A239HAU3</accession>
<dbReference type="EMBL" id="FZOY01000003">
    <property type="protein sequence ID" value="SNS78255.1"/>
    <property type="molecule type" value="Genomic_DNA"/>
</dbReference>
<evidence type="ECO:0000256" key="1">
    <source>
        <dbReference type="ARBA" id="ARBA00022737"/>
    </source>
</evidence>
<evidence type="ECO:0000313" key="4">
    <source>
        <dbReference type="EMBL" id="SNS78255.1"/>
    </source>
</evidence>
<dbReference type="PANTHER" id="PTHR45586">
    <property type="entry name" value="TPR REPEAT-CONTAINING PROTEIN PA4667"/>
    <property type="match status" value="1"/>
</dbReference>
<dbReference type="Gene3D" id="1.25.40.10">
    <property type="entry name" value="Tetratricopeptide repeat domain"/>
    <property type="match status" value="4"/>
</dbReference>
<proteinExistence type="predicted"/>
<protein>
    <submittedName>
        <fullName evidence="4">Flp pilus assembly protein TadD, contains TPR repeats</fullName>
    </submittedName>
</protein>
<dbReference type="PANTHER" id="PTHR45586:SF1">
    <property type="entry name" value="LIPOPOLYSACCHARIDE ASSEMBLY PROTEIN B"/>
    <property type="match status" value="1"/>
</dbReference>
<dbReference type="Pfam" id="PF14559">
    <property type="entry name" value="TPR_19"/>
    <property type="match status" value="2"/>
</dbReference>
<dbReference type="Pfam" id="PF13432">
    <property type="entry name" value="TPR_16"/>
    <property type="match status" value="1"/>
</dbReference>
<dbReference type="InterPro" id="IPR011990">
    <property type="entry name" value="TPR-like_helical_dom_sf"/>
</dbReference>
<evidence type="ECO:0000256" key="2">
    <source>
        <dbReference type="ARBA" id="ARBA00022803"/>
    </source>
</evidence>
<dbReference type="PROSITE" id="PS50005">
    <property type="entry name" value="TPR"/>
    <property type="match status" value="1"/>
</dbReference>